<evidence type="ECO:0000313" key="2">
    <source>
        <dbReference type="Proteomes" id="UP000004968"/>
    </source>
</evidence>
<name>D3AHC7_9FIRM</name>
<proteinExistence type="predicted"/>
<dbReference type="AlphaFoldDB" id="D3AHC7"/>
<organism evidence="1 2">
    <name type="scientific">Hungatella hathewayi DSM 13479</name>
    <dbReference type="NCBI Taxonomy" id="566550"/>
    <lineage>
        <taxon>Bacteria</taxon>
        <taxon>Bacillati</taxon>
        <taxon>Bacillota</taxon>
        <taxon>Clostridia</taxon>
        <taxon>Lachnospirales</taxon>
        <taxon>Lachnospiraceae</taxon>
        <taxon>Hungatella</taxon>
    </lineage>
</organism>
<gene>
    <name evidence="1" type="ORF">CLOSTHATH_03015</name>
</gene>
<dbReference type="HOGENOM" id="CLU_3080665_0_0_9"/>
<dbReference type="Proteomes" id="UP000004968">
    <property type="component" value="Unassembled WGS sequence"/>
</dbReference>
<dbReference type="EMBL" id="ACIO01000238">
    <property type="protein sequence ID" value="EFC98759.1"/>
    <property type="molecule type" value="Genomic_DNA"/>
</dbReference>
<accession>D3AHC7</accession>
<sequence length="52" mass="5876">MIKCTMLPLCHIPGKRSKDHASIPAENVKIKFLLYVKIALQFIKQSTGGFFL</sequence>
<reference evidence="1 2" key="1">
    <citation type="submission" date="2010-01" db="EMBL/GenBank/DDBJ databases">
        <authorList>
            <person name="Weinstock G."/>
            <person name="Sodergren E."/>
            <person name="Clifton S."/>
            <person name="Fulton L."/>
            <person name="Fulton B."/>
            <person name="Courtney L."/>
            <person name="Fronick C."/>
            <person name="Harrison M."/>
            <person name="Strong C."/>
            <person name="Farmer C."/>
            <person name="Delahaunty K."/>
            <person name="Markovic C."/>
            <person name="Hall O."/>
            <person name="Minx P."/>
            <person name="Tomlinson C."/>
            <person name="Mitreva M."/>
            <person name="Nelson J."/>
            <person name="Hou S."/>
            <person name="Wollam A."/>
            <person name="Pepin K.H."/>
            <person name="Johnson M."/>
            <person name="Bhonagiri V."/>
            <person name="Nash W.E."/>
            <person name="Warren W."/>
            <person name="Chinwalla A."/>
            <person name="Mardis E.R."/>
            <person name="Wilson R.K."/>
        </authorList>
    </citation>
    <scope>NUCLEOTIDE SEQUENCE [LARGE SCALE GENOMIC DNA]</scope>
    <source>
        <strain evidence="1 2">DSM 13479</strain>
    </source>
</reference>
<evidence type="ECO:0000313" key="1">
    <source>
        <dbReference type="EMBL" id="EFC98759.1"/>
    </source>
</evidence>
<comment type="caution">
    <text evidence="1">The sequence shown here is derived from an EMBL/GenBank/DDBJ whole genome shotgun (WGS) entry which is preliminary data.</text>
</comment>
<protein>
    <submittedName>
        <fullName evidence="1">Uncharacterized protein</fullName>
    </submittedName>
</protein>